<dbReference type="Pfam" id="PF00501">
    <property type="entry name" value="AMP-binding"/>
    <property type="match status" value="1"/>
</dbReference>
<dbReference type="CDD" id="cd05911">
    <property type="entry name" value="Firefly_Luc_like"/>
    <property type="match status" value="1"/>
</dbReference>
<keyword evidence="3" id="KW-0436">Ligase</keyword>
<dbReference type="OrthoDB" id="6509636at2759"/>
<reference evidence="3" key="1">
    <citation type="journal article" date="2020" name="Stud. Mycol.">
        <title>101 Dothideomycetes genomes: a test case for predicting lifestyles and emergence of pathogens.</title>
        <authorList>
            <person name="Haridas S."/>
            <person name="Albert R."/>
            <person name="Binder M."/>
            <person name="Bloem J."/>
            <person name="Labutti K."/>
            <person name="Salamov A."/>
            <person name="Andreopoulos B."/>
            <person name="Baker S."/>
            <person name="Barry K."/>
            <person name="Bills G."/>
            <person name="Bluhm B."/>
            <person name="Cannon C."/>
            <person name="Castanera R."/>
            <person name="Culley D."/>
            <person name="Daum C."/>
            <person name="Ezra D."/>
            <person name="Gonzalez J."/>
            <person name="Henrissat B."/>
            <person name="Kuo A."/>
            <person name="Liang C."/>
            <person name="Lipzen A."/>
            <person name="Lutzoni F."/>
            <person name="Magnuson J."/>
            <person name="Mondo S."/>
            <person name="Nolan M."/>
            <person name="Ohm R."/>
            <person name="Pangilinan J."/>
            <person name="Park H.-J."/>
            <person name="Ramirez L."/>
            <person name="Alfaro M."/>
            <person name="Sun H."/>
            <person name="Tritt A."/>
            <person name="Yoshinaga Y."/>
            <person name="Zwiers L.-H."/>
            <person name="Turgeon B."/>
            <person name="Goodwin S."/>
            <person name="Spatafora J."/>
            <person name="Crous P."/>
            <person name="Grigoriev I."/>
        </authorList>
    </citation>
    <scope>NUCLEOTIDE SEQUENCE</scope>
    <source>
        <strain evidence="3">CBS 115976</strain>
    </source>
</reference>
<dbReference type="InterPro" id="IPR000873">
    <property type="entry name" value="AMP-dep_synth/lig_dom"/>
</dbReference>
<dbReference type="GO" id="GO:0016405">
    <property type="term" value="F:CoA-ligase activity"/>
    <property type="evidence" value="ECO:0007669"/>
    <property type="project" value="TreeGrafter"/>
</dbReference>
<feature type="domain" description="AMP-dependent synthetase/ligase" evidence="1">
    <location>
        <begin position="51"/>
        <end position="402"/>
    </location>
</feature>
<evidence type="ECO:0000313" key="4">
    <source>
        <dbReference type="Proteomes" id="UP000799302"/>
    </source>
</evidence>
<feature type="domain" description="AMP-binding enzyme C-terminal" evidence="2">
    <location>
        <begin position="453"/>
        <end position="530"/>
    </location>
</feature>
<sequence>MPILPKFPHIDIPKSNLLEYLFPEGSRLSEEPLWIDSSNPSNCLSPKQAVSWTKRMAIGLDRLGVKSQEVVMILSPNHIFVPIAYLGIVGSTRIFSAGNPIYTVPELAYQMNNTGAKALFVHPTMVETALAAAQKAGLPRERIYLFSDRPSRPIDGIKDWRELIGTPEEARKYKWKTLYPEEAMKTIATINYSSGTTGLPKGVMISHANIIANAEQTMLIKFWDTGYDRTNHPPERNIGFLPLYHAYGQMWSMVLTVKMNIPNYIMEKFQFEEFLRVISTYKITNLQVAPPILVMLSKRPETAKFDISSVTHALCGAAPLSKELQNDITKRFGIRVTQGWGMTENTNGALFVPFKEHDNTGSVGRLVSNMECKLLDDDGKEVEVGQPGEIFVRGPNICLGYWKNEEATKETLDAHGWLKTGDIAVIDKEQRFWIVDRKKELIKVNALQVAPAELEAVLLEHELISDAAVVGITIHSEEWPRAYIVLKPEAYDKITYDDIHVYMNSKVAKHKQLVGGILFIDEVPKLASGKIVRKQMKEWAKRDAAMLEGYVRARI</sequence>
<proteinExistence type="predicted"/>
<dbReference type="PROSITE" id="PS00455">
    <property type="entry name" value="AMP_BINDING"/>
    <property type="match status" value="1"/>
</dbReference>
<evidence type="ECO:0000313" key="3">
    <source>
        <dbReference type="EMBL" id="KAF2669325.1"/>
    </source>
</evidence>
<dbReference type="PANTHER" id="PTHR24096">
    <property type="entry name" value="LONG-CHAIN-FATTY-ACID--COA LIGASE"/>
    <property type="match status" value="1"/>
</dbReference>
<dbReference type="EMBL" id="MU004235">
    <property type="protein sequence ID" value="KAF2669325.1"/>
    <property type="molecule type" value="Genomic_DNA"/>
</dbReference>
<dbReference type="SUPFAM" id="SSF56801">
    <property type="entry name" value="Acetyl-CoA synthetase-like"/>
    <property type="match status" value="1"/>
</dbReference>
<dbReference type="InterPro" id="IPR042099">
    <property type="entry name" value="ANL_N_sf"/>
</dbReference>
<dbReference type="AlphaFoldDB" id="A0A6A6UAQ2"/>
<evidence type="ECO:0000259" key="2">
    <source>
        <dbReference type="Pfam" id="PF13193"/>
    </source>
</evidence>
<dbReference type="Gene3D" id="3.40.50.12780">
    <property type="entry name" value="N-terminal domain of ligase-like"/>
    <property type="match status" value="1"/>
</dbReference>
<dbReference type="Pfam" id="PF13193">
    <property type="entry name" value="AMP-binding_C"/>
    <property type="match status" value="1"/>
</dbReference>
<keyword evidence="4" id="KW-1185">Reference proteome</keyword>
<organism evidence="3 4">
    <name type="scientific">Microthyrium microscopicum</name>
    <dbReference type="NCBI Taxonomy" id="703497"/>
    <lineage>
        <taxon>Eukaryota</taxon>
        <taxon>Fungi</taxon>
        <taxon>Dikarya</taxon>
        <taxon>Ascomycota</taxon>
        <taxon>Pezizomycotina</taxon>
        <taxon>Dothideomycetes</taxon>
        <taxon>Dothideomycetes incertae sedis</taxon>
        <taxon>Microthyriales</taxon>
        <taxon>Microthyriaceae</taxon>
        <taxon>Microthyrium</taxon>
    </lineage>
</organism>
<dbReference type="Gene3D" id="3.30.300.30">
    <property type="match status" value="1"/>
</dbReference>
<dbReference type="PANTHER" id="PTHR24096:SF194">
    <property type="entry name" value="AMP-DEPENDENT SYNTHETASE_LIGASE DOMAIN-CONTAINING PROTEIN"/>
    <property type="match status" value="1"/>
</dbReference>
<name>A0A6A6UAQ2_9PEZI</name>
<protein>
    <submittedName>
        <fullName evidence="3">4-coumarate-CoA ligase</fullName>
    </submittedName>
</protein>
<dbReference type="InterPro" id="IPR025110">
    <property type="entry name" value="AMP-bd_C"/>
</dbReference>
<dbReference type="Proteomes" id="UP000799302">
    <property type="component" value="Unassembled WGS sequence"/>
</dbReference>
<gene>
    <name evidence="3" type="ORF">BT63DRAFT_258864</name>
</gene>
<accession>A0A6A6UAQ2</accession>
<dbReference type="InterPro" id="IPR020845">
    <property type="entry name" value="AMP-binding_CS"/>
</dbReference>
<evidence type="ECO:0000259" key="1">
    <source>
        <dbReference type="Pfam" id="PF00501"/>
    </source>
</evidence>
<dbReference type="InterPro" id="IPR045851">
    <property type="entry name" value="AMP-bd_C_sf"/>
</dbReference>